<gene>
    <name evidence="5" type="ORF">A1O3_04085</name>
</gene>
<dbReference type="GO" id="GO:0016746">
    <property type="term" value="F:acyltransferase activity"/>
    <property type="evidence" value="ECO:0007669"/>
    <property type="project" value="UniProtKB-KW"/>
</dbReference>
<dbReference type="InterPro" id="IPR051283">
    <property type="entry name" value="Sec_Metabolite_Acyltrans"/>
</dbReference>
<evidence type="ECO:0000259" key="4">
    <source>
        <dbReference type="Pfam" id="PF22664"/>
    </source>
</evidence>
<evidence type="ECO:0000313" key="5">
    <source>
        <dbReference type="EMBL" id="EXJ87127.1"/>
    </source>
</evidence>
<protein>
    <recommendedName>
        <fullName evidence="4">Trichothecene 3-O-acetyltransferase-like N-terminal domain-containing protein</fullName>
    </recommendedName>
</protein>
<keyword evidence="2" id="KW-0012">Acyltransferase</keyword>
<keyword evidence="6" id="KW-1185">Reference proteome</keyword>
<dbReference type="Proteomes" id="UP000019478">
    <property type="component" value="Unassembled WGS sequence"/>
</dbReference>
<feature type="domain" description="Trichothecene 3-O-acetyltransferase-like N-terminal" evidence="4">
    <location>
        <begin position="30"/>
        <end position="181"/>
    </location>
</feature>
<accession>W9Y2U1</accession>
<dbReference type="Pfam" id="PF22664">
    <property type="entry name" value="TRI-like_N"/>
    <property type="match status" value="1"/>
</dbReference>
<dbReference type="STRING" id="1182542.W9Y2U1"/>
<dbReference type="InterPro" id="IPR054710">
    <property type="entry name" value="Tri101-like_N"/>
</dbReference>
<evidence type="ECO:0000313" key="6">
    <source>
        <dbReference type="Proteomes" id="UP000019478"/>
    </source>
</evidence>
<reference evidence="5 6" key="1">
    <citation type="submission" date="2013-03" db="EMBL/GenBank/DDBJ databases">
        <title>The Genome Sequence of Capronia epimyces CBS 606.96.</title>
        <authorList>
            <consortium name="The Broad Institute Genomics Platform"/>
            <person name="Cuomo C."/>
            <person name="de Hoog S."/>
            <person name="Gorbushina A."/>
            <person name="Walker B."/>
            <person name="Young S.K."/>
            <person name="Zeng Q."/>
            <person name="Gargeya S."/>
            <person name="Fitzgerald M."/>
            <person name="Haas B."/>
            <person name="Abouelleil A."/>
            <person name="Allen A.W."/>
            <person name="Alvarado L."/>
            <person name="Arachchi H.M."/>
            <person name="Berlin A.M."/>
            <person name="Chapman S.B."/>
            <person name="Gainer-Dewar J."/>
            <person name="Goldberg J."/>
            <person name="Griggs A."/>
            <person name="Gujja S."/>
            <person name="Hansen M."/>
            <person name="Howarth C."/>
            <person name="Imamovic A."/>
            <person name="Ireland A."/>
            <person name="Larimer J."/>
            <person name="McCowan C."/>
            <person name="Murphy C."/>
            <person name="Pearson M."/>
            <person name="Poon T.W."/>
            <person name="Priest M."/>
            <person name="Roberts A."/>
            <person name="Saif S."/>
            <person name="Shea T."/>
            <person name="Sisk P."/>
            <person name="Sykes S."/>
            <person name="Wortman J."/>
            <person name="Nusbaum C."/>
            <person name="Birren B."/>
        </authorList>
    </citation>
    <scope>NUCLEOTIDE SEQUENCE [LARGE SCALE GENOMIC DNA]</scope>
    <source>
        <strain evidence="5 6">CBS 606.96</strain>
    </source>
</reference>
<dbReference type="GeneID" id="19168206"/>
<evidence type="ECO:0000256" key="2">
    <source>
        <dbReference type="ARBA" id="ARBA00023315"/>
    </source>
</evidence>
<feature type="region of interest" description="Disordered" evidence="3">
    <location>
        <begin position="224"/>
        <end position="243"/>
    </location>
</feature>
<evidence type="ECO:0000256" key="3">
    <source>
        <dbReference type="SAM" id="MobiDB-lite"/>
    </source>
</evidence>
<sequence>MAEAIPIASVKNENESPLDVFGEQPGLYNLYTQICLCFPVQDSSSHSDIIATLTSSLVRLSASFPWIAGQVVNEGGPTGTYKIVPFEQIPRLVIKDLQADPAIPSMDAMRRAGFPMSMLDENIICPRNTLAAMTAAEGDPAPVFLVQANFITGGLLLTFTGQHNVMDMTGQGQIIRLLSNARHNVPFTGDELANGNPDRRSIIPPLDDAFDPVTELARMLVHSHLPRDEDSSSPATPLPSPPPAPPKSSWAYFIFSPTSLAALKSLATESMVPQLGYISTDDAVSAFIWQSITRARLPRLDSRRATTFARAIDPRRFLGIPDGYVGVVQNMTYHTYVLQKLVHEPLGSVASNLRAALNPASSRVAYNTRALATFLQRSADNRRIVSVTATLDLSSDIMLSSWAKEKLYQPDFNLGLGGPEVVRRPAFAPVESLLYLMPKALDGEIAAAVCLRDEDMERLKADEQFTKYAQYIG</sequence>
<dbReference type="HOGENOM" id="CLU_026450_5_0_1"/>
<dbReference type="AlphaFoldDB" id="W9Y2U1"/>
<name>W9Y2U1_9EURO</name>
<comment type="caution">
    <text evidence="5">The sequence shown here is derived from an EMBL/GenBank/DDBJ whole genome shotgun (WGS) entry which is preliminary data.</text>
</comment>
<dbReference type="eggNOG" id="ENOG502SHVS">
    <property type="taxonomic scope" value="Eukaryota"/>
</dbReference>
<proteinExistence type="predicted"/>
<dbReference type="PANTHER" id="PTHR31896:SF64">
    <property type="entry name" value="TRICHOTHECENE 3-O-ACETYLTRANSFERASE"/>
    <property type="match status" value="1"/>
</dbReference>
<dbReference type="EMBL" id="AMGY01000003">
    <property type="protein sequence ID" value="EXJ87127.1"/>
    <property type="molecule type" value="Genomic_DNA"/>
</dbReference>
<dbReference type="Gene3D" id="3.30.559.10">
    <property type="entry name" value="Chloramphenicol acetyltransferase-like domain"/>
    <property type="match status" value="2"/>
</dbReference>
<dbReference type="InterPro" id="IPR023213">
    <property type="entry name" value="CAT-like_dom_sf"/>
</dbReference>
<dbReference type="RefSeq" id="XP_007732406.1">
    <property type="nucleotide sequence ID" value="XM_007734216.1"/>
</dbReference>
<organism evidence="5 6">
    <name type="scientific">Capronia epimyces CBS 606.96</name>
    <dbReference type="NCBI Taxonomy" id="1182542"/>
    <lineage>
        <taxon>Eukaryota</taxon>
        <taxon>Fungi</taxon>
        <taxon>Dikarya</taxon>
        <taxon>Ascomycota</taxon>
        <taxon>Pezizomycotina</taxon>
        <taxon>Eurotiomycetes</taxon>
        <taxon>Chaetothyriomycetidae</taxon>
        <taxon>Chaetothyriales</taxon>
        <taxon>Herpotrichiellaceae</taxon>
        <taxon>Capronia</taxon>
    </lineage>
</organism>
<keyword evidence="1" id="KW-0808">Transferase</keyword>
<dbReference type="PANTHER" id="PTHR31896">
    <property type="entry name" value="FAMILY REGULATORY PROTEIN, PUTATIVE (AFU_ORTHOLOGUE AFUA_3G14730)-RELATED"/>
    <property type="match status" value="1"/>
</dbReference>
<evidence type="ECO:0000256" key="1">
    <source>
        <dbReference type="ARBA" id="ARBA00022679"/>
    </source>
</evidence>
<dbReference type="OrthoDB" id="1862401at2759"/>